<feature type="compositionally biased region" description="Low complexity" evidence="8">
    <location>
        <begin position="549"/>
        <end position="578"/>
    </location>
</feature>
<dbReference type="SUPFAM" id="SSF54556">
    <property type="entry name" value="Chitinase insertion domain"/>
    <property type="match status" value="1"/>
</dbReference>
<feature type="region of interest" description="Disordered" evidence="8">
    <location>
        <begin position="463"/>
        <end position="590"/>
    </location>
</feature>
<dbReference type="InterPro" id="IPR011583">
    <property type="entry name" value="Chitinase_II/V-like_cat"/>
</dbReference>
<feature type="signal peptide" evidence="9">
    <location>
        <begin position="1"/>
        <end position="20"/>
    </location>
</feature>
<comment type="catalytic activity">
    <reaction evidence="1">
        <text>Random endo-hydrolysis of N-acetyl-beta-D-glucosaminide (1-&gt;4)-beta-linkages in chitin and chitodextrins.</text>
        <dbReference type="EC" id="3.2.1.14"/>
    </reaction>
</comment>
<sequence length="635" mass="68618">MNIFTAISFLFLCVVSQAASSPLVFGYYSTWEKNATEAIGFSKYSHVIISFANPCKDGSFEVSDFDVSDAVTKINKDGAQAMVSIGGWSYSANFSSIMKDETASETFANNIVSYIEQYKLDGIDLDWEYPGSDNGQAGNEVDKANDTPNYLKFLQKLRKKLDSKFNPTHKLITIAVGMQTYNVDGKPLKDMSGFAKVVDYANLMLYDVYGSWSKTSGPNAPLVGEGLSFSSGIKIWSDAKWPRNQLIAGFAFYGHAVKLADQPKDISTNQYQPISKDVPQGDPQDQPVDGGAYSGLWQYKYIRSMLFTPSFSPKSGWERYWDSYAQTAYLFNKQNLTFISYDDQLSIRSKTMTAKLMGLPGGMVWSMHMDYNNELVDIVRDWVNSDIADVVGSSNTADASSIESRSNAPTSSAPTASISDNTLSSLYVTYTSTGAEADNMAEDSFVQSSSTVLTDDDAIEYCSETIPSPDETDFSETSSLNSISSSSVDSSTSQITDNSSANSNVSQAIDDSSAGSNTSQDTDDNSAGSDTSQATGNSNADSTTSQATNDSSIDSISNQSAGTSSEPATASSSENTESLNGGKCSANGHQRCQQADGQGTAYSVCDHGRWVPMQCNLQTVCVQSGLFIQCDYSYS</sequence>
<dbReference type="Gene3D" id="3.10.50.10">
    <property type="match status" value="1"/>
</dbReference>
<dbReference type="PROSITE" id="PS51910">
    <property type="entry name" value="GH18_2"/>
    <property type="match status" value="1"/>
</dbReference>
<evidence type="ECO:0000256" key="9">
    <source>
        <dbReference type="SAM" id="SignalP"/>
    </source>
</evidence>
<dbReference type="InterPro" id="IPR017853">
    <property type="entry name" value="GH"/>
</dbReference>
<dbReference type="Pfam" id="PF00704">
    <property type="entry name" value="Glyco_hydro_18"/>
    <property type="match status" value="1"/>
</dbReference>
<dbReference type="AlphaFoldDB" id="A0A9W8IGU0"/>
<dbReference type="SMART" id="SM00636">
    <property type="entry name" value="Glyco_18"/>
    <property type="match status" value="1"/>
</dbReference>
<evidence type="ECO:0000256" key="1">
    <source>
        <dbReference type="ARBA" id="ARBA00000822"/>
    </source>
</evidence>
<keyword evidence="12" id="KW-1185">Reference proteome</keyword>
<feature type="chain" id="PRO_5040814325" description="GH18 domain-containing protein" evidence="9">
    <location>
        <begin position="21"/>
        <end position="635"/>
    </location>
</feature>
<gene>
    <name evidence="11" type="ORF">IWW36_001426</name>
</gene>
<dbReference type="Gene3D" id="3.20.20.80">
    <property type="entry name" value="Glycosidases"/>
    <property type="match status" value="1"/>
</dbReference>
<feature type="compositionally biased region" description="Polar residues" evidence="8">
    <location>
        <begin position="494"/>
        <end position="548"/>
    </location>
</feature>
<feature type="region of interest" description="Disordered" evidence="8">
    <location>
        <begin position="394"/>
        <end position="416"/>
    </location>
</feature>
<comment type="caution">
    <text evidence="11">The sequence shown here is derived from an EMBL/GenBank/DDBJ whole genome shotgun (WGS) entry which is preliminary data.</text>
</comment>
<evidence type="ECO:0000256" key="5">
    <source>
        <dbReference type="ARBA" id="ARBA00023295"/>
    </source>
</evidence>
<evidence type="ECO:0000256" key="3">
    <source>
        <dbReference type="ARBA" id="ARBA00023024"/>
    </source>
</evidence>
<evidence type="ECO:0000313" key="11">
    <source>
        <dbReference type="EMBL" id="KAJ2851079.1"/>
    </source>
</evidence>
<organism evidence="11 12">
    <name type="scientific">Coemansia brasiliensis</name>
    <dbReference type="NCBI Taxonomy" id="2650707"/>
    <lineage>
        <taxon>Eukaryota</taxon>
        <taxon>Fungi</taxon>
        <taxon>Fungi incertae sedis</taxon>
        <taxon>Zoopagomycota</taxon>
        <taxon>Kickxellomycotina</taxon>
        <taxon>Kickxellomycetes</taxon>
        <taxon>Kickxellales</taxon>
        <taxon>Kickxellaceae</taxon>
        <taxon>Coemansia</taxon>
    </lineage>
</organism>
<feature type="compositionally biased region" description="Low complexity" evidence="8">
    <location>
        <begin position="475"/>
        <end position="493"/>
    </location>
</feature>
<keyword evidence="9" id="KW-0732">Signal</keyword>
<dbReference type="Proteomes" id="UP001139887">
    <property type="component" value="Unassembled WGS sequence"/>
</dbReference>
<proteinExistence type="predicted"/>
<dbReference type="GO" id="GO:0000272">
    <property type="term" value="P:polysaccharide catabolic process"/>
    <property type="evidence" value="ECO:0007669"/>
    <property type="project" value="UniProtKB-KW"/>
</dbReference>
<dbReference type="EMBL" id="JANBUW010000018">
    <property type="protein sequence ID" value="KAJ2851079.1"/>
    <property type="molecule type" value="Genomic_DNA"/>
</dbReference>
<dbReference type="GO" id="GO:0005576">
    <property type="term" value="C:extracellular region"/>
    <property type="evidence" value="ECO:0007669"/>
    <property type="project" value="TreeGrafter"/>
</dbReference>
<keyword evidence="2 7" id="KW-0378">Hydrolase</keyword>
<keyword evidence="5 7" id="KW-0326">Glycosidase</keyword>
<keyword evidence="4" id="KW-0119">Carbohydrate metabolism</keyword>
<evidence type="ECO:0000259" key="10">
    <source>
        <dbReference type="PROSITE" id="PS51910"/>
    </source>
</evidence>
<dbReference type="GO" id="GO:0006032">
    <property type="term" value="P:chitin catabolic process"/>
    <property type="evidence" value="ECO:0007669"/>
    <property type="project" value="UniProtKB-KW"/>
</dbReference>
<evidence type="ECO:0000256" key="4">
    <source>
        <dbReference type="ARBA" id="ARBA00023277"/>
    </source>
</evidence>
<keyword evidence="6" id="KW-0624">Polysaccharide degradation</keyword>
<dbReference type="GO" id="GO:0008843">
    <property type="term" value="F:endochitinase activity"/>
    <property type="evidence" value="ECO:0007669"/>
    <property type="project" value="UniProtKB-EC"/>
</dbReference>
<feature type="compositionally biased region" description="Polar residues" evidence="8">
    <location>
        <begin position="394"/>
        <end position="403"/>
    </location>
</feature>
<evidence type="ECO:0000256" key="6">
    <source>
        <dbReference type="ARBA" id="ARBA00023326"/>
    </source>
</evidence>
<evidence type="ECO:0000256" key="7">
    <source>
        <dbReference type="RuleBase" id="RU000489"/>
    </source>
</evidence>
<dbReference type="GO" id="GO:0008061">
    <property type="term" value="F:chitin binding"/>
    <property type="evidence" value="ECO:0007669"/>
    <property type="project" value="InterPro"/>
</dbReference>
<evidence type="ECO:0000313" key="12">
    <source>
        <dbReference type="Proteomes" id="UP001139887"/>
    </source>
</evidence>
<dbReference type="InterPro" id="IPR029070">
    <property type="entry name" value="Chitinase_insertion_sf"/>
</dbReference>
<feature type="domain" description="GH18" evidence="10">
    <location>
        <begin position="22"/>
        <end position="386"/>
    </location>
</feature>
<dbReference type="InterPro" id="IPR001579">
    <property type="entry name" value="Glyco_hydro_18_chit_AS"/>
</dbReference>
<dbReference type="OrthoDB" id="76388at2759"/>
<dbReference type="Pfam" id="PF03427">
    <property type="entry name" value="CBM_19"/>
    <property type="match status" value="1"/>
</dbReference>
<name>A0A9W8IGU0_9FUNG</name>
<reference evidence="11" key="1">
    <citation type="submission" date="2022-07" db="EMBL/GenBank/DDBJ databases">
        <title>Phylogenomic reconstructions and comparative analyses of Kickxellomycotina fungi.</title>
        <authorList>
            <person name="Reynolds N.K."/>
            <person name="Stajich J.E."/>
            <person name="Barry K."/>
            <person name="Grigoriev I.V."/>
            <person name="Crous P."/>
            <person name="Smith M.E."/>
        </authorList>
    </citation>
    <scope>NUCLEOTIDE SEQUENCE</scope>
    <source>
        <strain evidence="11">NRRL 1566</strain>
    </source>
</reference>
<dbReference type="PANTHER" id="PTHR11177:SF317">
    <property type="entry name" value="CHITINASE 12-RELATED"/>
    <property type="match status" value="1"/>
</dbReference>
<dbReference type="InterPro" id="IPR001223">
    <property type="entry name" value="Glyco_hydro18_cat"/>
</dbReference>
<dbReference type="InterPro" id="IPR005089">
    <property type="entry name" value="CBM19"/>
</dbReference>
<dbReference type="PROSITE" id="PS01095">
    <property type="entry name" value="GH18_1"/>
    <property type="match status" value="1"/>
</dbReference>
<dbReference type="PANTHER" id="PTHR11177">
    <property type="entry name" value="CHITINASE"/>
    <property type="match status" value="1"/>
</dbReference>
<accession>A0A9W8IGU0</accession>
<evidence type="ECO:0000256" key="2">
    <source>
        <dbReference type="ARBA" id="ARBA00022801"/>
    </source>
</evidence>
<dbReference type="InterPro" id="IPR050314">
    <property type="entry name" value="Glycosyl_Hydrlase_18"/>
</dbReference>
<keyword evidence="3" id="KW-0146">Chitin degradation</keyword>
<evidence type="ECO:0000256" key="8">
    <source>
        <dbReference type="SAM" id="MobiDB-lite"/>
    </source>
</evidence>
<protein>
    <recommendedName>
        <fullName evidence="10">GH18 domain-containing protein</fullName>
    </recommendedName>
</protein>
<dbReference type="SUPFAM" id="SSF51445">
    <property type="entry name" value="(Trans)glycosidases"/>
    <property type="match status" value="1"/>
</dbReference>
<feature type="compositionally biased region" description="Low complexity" evidence="8">
    <location>
        <begin position="404"/>
        <end position="416"/>
    </location>
</feature>